<dbReference type="Proteomes" id="UP000268093">
    <property type="component" value="Unassembled WGS sequence"/>
</dbReference>
<reference evidence="4 5" key="1">
    <citation type="journal article" date="2018" name="New Phytol.">
        <title>Phylogenomics of Endogonaceae and evolution of mycorrhizas within Mucoromycota.</title>
        <authorList>
            <person name="Chang Y."/>
            <person name="Desiro A."/>
            <person name="Na H."/>
            <person name="Sandor L."/>
            <person name="Lipzen A."/>
            <person name="Clum A."/>
            <person name="Barry K."/>
            <person name="Grigoriev I.V."/>
            <person name="Martin F.M."/>
            <person name="Stajich J.E."/>
            <person name="Smith M.E."/>
            <person name="Bonito G."/>
            <person name="Spatafora J.W."/>
        </authorList>
    </citation>
    <scope>NUCLEOTIDE SEQUENCE [LARGE SCALE GENOMIC DNA]</scope>
    <source>
        <strain evidence="4 5">GMNB39</strain>
    </source>
</reference>
<accession>A0A433DLK9</accession>
<evidence type="ECO:0000256" key="3">
    <source>
        <dbReference type="SAM" id="Phobius"/>
    </source>
</evidence>
<dbReference type="OrthoDB" id="432528at2759"/>
<keyword evidence="5" id="KW-1185">Reference proteome</keyword>
<dbReference type="Gene3D" id="2.120.10.80">
    <property type="entry name" value="Kelch-type beta propeller"/>
    <property type="match status" value="1"/>
</dbReference>
<proteinExistence type="predicted"/>
<comment type="caution">
    <text evidence="4">The sequence shown here is derived from an EMBL/GenBank/DDBJ whole genome shotgun (WGS) entry which is preliminary data.</text>
</comment>
<keyword evidence="3" id="KW-1133">Transmembrane helix</keyword>
<feature type="transmembrane region" description="Helical" evidence="3">
    <location>
        <begin position="255"/>
        <end position="276"/>
    </location>
</feature>
<organism evidence="4 5">
    <name type="scientific">Jimgerdemannia flammicorona</name>
    <dbReference type="NCBI Taxonomy" id="994334"/>
    <lineage>
        <taxon>Eukaryota</taxon>
        <taxon>Fungi</taxon>
        <taxon>Fungi incertae sedis</taxon>
        <taxon>Mucoromycota</taxon>
        <taxon>Mucoromycotina</taxon>
        <taxon>Endogonomycetes</taxon>
        <taxon>Endogonales</taxon>
        <taxon>Endogonaceae</taxon>
        <taxon>Jimgerdemannia</taxon>
    </lineage>
</organism>
<dbReference type="PANTHER" id="PTHR46093">
    <property type="entry name" value="ACYL-COA-BINDING DOMAIN-CONTAINING PROTEIN 5"/>
    <property type="match status" value="1"/>
</dbReference>
<evidence type="ECO:0000256" key="1">
    <source>
        <dbReference type="ARBA" id="ARBA00022441"/>
    </source>
</evidence>
<keyword evidence="2" id="KW-0677">Repeat</keyword>
<evidence type="ECO:0000313" key="4">
    <source>
        <dbReference type="EMBL" id="RUP51719.1"/>
    </source>
</evidence>
<keyword evidence="3" id="KW-0812">Transmembrane</keyword>
<protein>
    <recommendedName>
        <fullName evidence="6">Galactose oxidase</fullName>
    </recommendedName>
</protein>
<name>A0A433DLK9_9FUNG</name>
<dbReference type="InterPro" id="IPR015915">
    <property type="entry name" value="Kelch-typ_b-propeller"/>
</dbReference>
<dbReference type="SUPFAM" id="SSF117281">
    <property type="entry name" value="Kelch motif"/>
    <property type="match status" value="1"/>
</dbReference>
<dbReference type="EMBL" id="RBNI01000519">
    <property type="protein sequence ID" value="RUP51719.1"/>
    <property type="molecule type" value="Genomic_DNA"/>
</dbReference>
<sequence>MVFATTYRLLTYPSLSWSLVGSYAPTGGRQAHTASLLSDGRMVILGGMNLTTYIYPFSEVLVFDTNSGRWSTINALLSNGAPVARLSHVAVTSRRPGEIVLVHIIAHDDKIIIQGGDLGSVVGVSGVGDIAMLDMKVSNMSWYVPTTTGPTPSQRFAHSAVMVGTVAFILFGQLNNNTLDNNIYALDTATWTWLQTYNPSHLEYTKTGNIINIIQNPNSTAPKLPVPAYIPTYTPTYTPAYTSTYTSTYTPKDTIIGIVSGGVALLLIAAICFIVYKRRETRRAAAAADAAAATNAALFPEIPPIPTKYENNPQRYSSYSAYSWTSNTTVPPDMS</sequence>
<evidence type="ECO:0000256" key="2">
    <source>
        <dbReference type="ARBA" id="ARBA00022737"/>
    </source>
</evidence>
<dbReference type="PANTHER" id="PTHR46093:SF18">
    <property type="entry name" value="FIBRONECTIN TYPE-III DOMAIN-CONTAINING PROTEIN"/>
    <property type="match status" value="1"/>
</dbReference>
<evidence type="ECO:0000313" key="5">
    <source>
        <dbReference type="Proteomes" id="UP000268093"/>
    </source>
</evidence>
<keyword evidence="1" id="KW-0880">Kelch repeat</keyword>
<gene>
    <name evidence="4" type="ORF">BC936DRAFT_146336</name>
</gene>
<keyword evidence="3" id="KW-0472">Membrane</keyword>
<dbReference type="AlphaFoldDB" id="A0A433DLK9"/>
<evidence type="ECO:0008006" key="6">
    <source>
        <dbReference type="Google" id="ProtNLM"/>
    </source>
</evidence>